<organism evidence="1 2">
    <name type="scientific">Linnemannia gamsii</name>
    <dbReference type="NCBI Taxonomy" id="64522"/>
    <lineage>
        <taxon>Eukaryota</taxon>
        <taxon>Fungi</taxon>
        <taxon>Fungi incertae sedis</taxon>
        <taxon>Mucoromycota</taxon>
        <taxon>Mortierellomycotina</taxon>
        <taxon>Mortierellomycetes</taxon>
        <taxon>Mortierellales</taxon>
        <taxon>Mortierellaceae</taxon>
        <taxon>Linnemannia</taxon>
    </lineage>
</organism>
<reference evidence="1 2" key="1">
    <citation type="journal article" date="2020" name="Fungal Divers.">
        <title>Resolving the Mortierellaceae phylogeny through synthesis of multi-gene phylogenetics and phylogenomics.</title>
        <authorList>
            <person name="Vandepol N."/>
            <person name="Liber J."/>
            <person name="Desiro A."/>
            <person name="Na H."/>
            <person name="Kennedy M."/>
            <person name="Barry K."/>
            <person name="Grigoriev I.V."/>
            <person name="Miller A.N."/>
            <person name="O'Donnell K."/>
            <person name="Stajich J.E."/>
            <person name="Bonito G."/>
        </authorList>
    </citation>
    <scope>NUCLEOTIDE SEQUENCE [LARGE SCALE GENOMIC DNA]</scope>
    <source>
        <strain evidence="1 2">AD045</strain>
    </source>
</reference>
<feature type="non-terminal residue" evidence="1">
    <location>
        <position position="1"/>
    </location>
</feature>
<dbReference type="EMBL" id="JAAAIM010002166">
    <property type="protein sequence ID" value="KAG0273781.1"/>
    <property type="molecule type" value="Genomic_DNA"/>
</dbReference>
<comment type="caution">
    <text evidence="1">The sequence shown here is derived from an EMBL/GenBank/DDBJ whole genome shotgun (WGS) entry which is preliminary data.</text>
</comment>
<evidence type="ECO:0000313" key="1">
    <source>
        <dbReference type="EMBL" id="KAG0273781.1"/>
    </source>
</evidence>
<gene>
    <name evidence="1" type="ORF">BGZ96_004660</name>
</gene>
<dbReference type="Proteomes" id="UP001194696">
    <property type="component" value="Unassembled WGS sequence"/>
</dbReference>
<accession>A0ABQ7JIK0</accession>
<sequence length="105" mass="12027">TNTSGYHGTLHHNKRRKGEVLATAILTRTVNKMHDLAGRQIDACDRSKADLRVRDLTVAEQERELAVKLLRMVDDAGKRAEEARVQLRMELAAERAEHKKRCPWN</sequence>
<name>A0ABQ7JIK0_9FUNG</name>
<evidence type="ECO:0000313" key="2">
    <source>
        <dbReference type="Proteomes" id="UP001194696"/>
    </source>
</evidence>
<proteinExistence type="predicted"/>
<keyword evidence="2" id="KW-1185">Reference proteome</keyword>
<protein>
    <submittedName>
        <fullName evidence="1">Uncharacterized protein</fullName>
    </submittedName>
</protein>